<name>A0A7S2ICW0_9EUKA</name>
<dbReference type="Pfam" id="PF10409">
    <property type="entry name" value="PTEN_C2"/>
    <property type="match status" value="1"/>
</dbReference>
<dbReference type="AlphaFoldDB" id="A0A7S2ICW0"/>
<dbReference type="SMART" id="SM01326">
    <property type="entry name" value="PTEN_C2"/>
    <property type="match status" value="1"/>
</dbReference>
<dbReference type="Gene3D" id="3.90.190.10">
    <property type="entry name" value="Protein tyrosine phosphatase superfamily"/>
    <property type="match status" value="1"/>
</dbReference>
<evidence type="ECO:0000313" key="5">
    <source>
        <dbReference type="EMBL" id="CAD9515468.1"/>
    </source>
</evidence>
<evidence type="ECO:0000259" key="2">
    <source>
        <dbReference type="PROSITE" id="PS50056"/>
    </source>
</evidence>
<dbReference type="PROSITE" id="PS51182">
    <property type="entry name" value="C2_TENSIN"/>
    <property type="match status" value="1"/>
</dbReference>
<keyword evidence="1" id="KW-0378">Hydrolase</keyword>
<dbReference type="InterPro" id="IPR014020">
    <property type="entry name" value="Tensin_C2-dom"/>
</dbReference>
<feature type="domain" description="Tyrosine specific protein phosphatases" evidence="2">
    <location>
        <begin position="1"/>
        <end position="69"/>
    </location>
</feature>
<dbReference type="PROSITE" id="PS50056">
    <property type="entry name" value="TYR_PHOSPHATASE_2"/>
    <property type="match status" value="1"/>
</dbReference>
<dbReference type="SUPFAM" id="SSF52799">
    <property type="entry name" value="(Phosphotyrosine protein) phosphatases II"/>
    <property type="match status" value="1"/>
</dbReference>
<evidence type="ECO:0000259" key="4">
    <source>
        <dbReference type="PROSITE" id="PS51182"/>
    </source>
</evidence>
<proteinExistence type="predicted"/>
<dbReference type="InterPro" id="IPR029021">
    <property type="entry name" value="Prot-tyrosine_phosphatase-like"/>
</dbReference>
<dbReference type="InterPro" id="IPR035892">
    <property type="entry name" value="C2_domain_sf"/>
</dbReference>
<sequence length="245" mass="27700">MVDVSAWLDDHPRNVVAVHCKAGKGRTGLMVCCLLLWRGYFKSMADALDFYAKMRTDDMDGVTIPSQRRFCLYFEHWLTRPGCARSFSPEGPPMLRIKYIALEPAPKALSARDCFFSILQSGGRCWRGEELTDSRSLGSKIKSSTVGLATPGRKPSLEWDWGPIGNGPLDLARGAVVRGDVRIDLHSKDKRVLRFWFHTAFVEKGLLRLTKIELDGPHKDRKCKHYEEEFAVSVYFDTNPACEDA</sequence>
<dbReference type="InterPro" id="IPR051281">
    <property type="entry name" value="Dual-spec_lipid-protein_phosph"/>
</dbReference>
<evidence type="ECO:0000259" key="3">
    <source>
        <dbReference type="PROSITE" id="PS51181"/>
    </source>
</evidence>
<feature type="domain" description="C2 tensin-type" evidence="4">
    <location>
        <begin position="92"/>
        <end position="239"/>
    </location>
</feature>
<accession>A0A7S2ICW0</accession>
<dbReference type="PROSITE" id="PS00383">
    <property type="entry name" value="TYR_PHOSPHATASE_1"/>
    <property type="match status" value="1"/>
</dbReference>
<dbReference type="PANTHER" id="PTHR12305">
    <property type="entry name" value="PHOSPHATASE WITH HOMOLOGY TO TENSIN"/>
    <property type="match status" value="1"/>
</dbReference>
<evidence type="ECO:0008006" key="6">
    <source>
        <dbReference type="Google" id="ProtNLM"/>
    </source>
</evidence>
<dbReference type="InterPro" id="IPR057023">
    <property type="entry name" value="PTP-SAK"/>
</dbReference>
<dbReference type="EMBL" id="HBGU01060721">
    <property type="protein sequence ID" value="CAD9515468.1"/>
    <property type="molecule type" value="Transcribed_RNA"/>
</dbReference>
<reference evidence="5" key="1">
    <citation type="submission" date="2021-01" db="EMBL/GenBank/DDBJ databases">
        <authorList>
            <person name="Corre E."/>
            <person name="Pelletier E."/>
            <person name="Niang G."/>
            <person name="Scheremetjew M."/>
            <person name="Finn R."/>
            <person name="Kale V."/>
            <person name="Holt S."/>
            <person name="Cochrane G."/>
            <person name="Meng A."/>
            <person name="Brown T."/>
            <person name="Cohen L."/>
        </authorList>
    </citation>
    <scope>NUCLEOTIDE SEQUENCE</scope>
    <source>
        <strain evidence="5">UTEX LB 985</strain>
    </source>
</reference>
<dbReference type="InterPro" id="IPR000387">
    <property type="entry name" value="Tyr_Pase_dom"/>
</dbReference>
<organism evidence="5">
    <name type="scientific">Haptolina brevifila</name>
    <dbReference type="NCBI Taxonomy" id="156173"/>
    <lineage>
        <taxon>Eukaryota</taxon>
        <taxon>Haptista</taxon>
        <taxon>Haptophyta</taxon>
        <taxon>Prymnesiophyceae</taxon>
        <taxon>Prymnesiales</taxon>
        <taxon>Prymnesiaceae</taxon>
        <taxon>Haptolina</taxon>
    </lineage>
</organism>
<protein>
    <recommendedName>
        <fullName evidence="6">Phosphatidylinositol-3,4,5-trisphosphate 3-phosphatase</fullName>
    </recommendedName>
</protein>
<dbReference type="InterPro" id="IPR029023">
    <property type="entry name" value="Tensin_phosphatase"/>
</dbReference>
<gene>
    <name evidence="5" type="ORF">CBRE1094_LOCUS32987</name>
</gene>
<dbReference type="PROSITE" id="PS51181">
    <property type="entry name" value="PPASE_TENSIN"/>
    <property type="match status" value="1"/>
</dbReference>
<dbReference type="SUPFAM" id="SSF49562">
    <property type="entry name" value="C2 domain (Calcium/lipid-binding domain, CaLB)"/>
    <property type="match status" value="1"/>
</dbReference>
<dbReference type="Gene3D" id="2.60.40.1110">
    <property type="match status" value="1"/>
</dbReference>
<evidence type="ECO:0000256" key="1">
    <source>
        <dbReference type="ARBA" id="ARBA00022801"/>
    </source>
</evidence>
<feature type="domain" description="Phosphatase tensin-type" evidence="3">
    <location>
        <begin position="1"/>
        <end position="81"/>
    </location>
</feature>
<dbReference type="Pfam" id="PF22784">
    <property type="entry name" value="PTP-SAK"/>
    <property type="match status" value="1"/>
</dbReference>
<dbReference type="GO" id="GO:0016314">
    <property type="term" value="F:phosphatidylinositol-3,4,5-trisphosphate 3-phosphatase activity"/>
    <property type="evidence" value="ECO:0007669"/>
    <property type="project" value="TreeGrafter"/>
</dbReference>
<dbReference type="InterPro" id="IPR016130">
    <property type="entry name" value="Tyr_Pase_AS"/>
</dbReference>
<dbReference type="GO" id="GO:0005829">
    <property type="term" value="C:cytosol"/>
    <property type="evidence" value="ECO:0007669"/>
    <property type="project" value="TreeGrafter"/>
</dbReference>